<reference evidence="2 4" key="2">
    <citation type="journal article" date="2013" name="Nature">
        <title>Insights into bilaterian evolution from three spiralian genomes.</title>
        <authorList>
            <person name="Simakov O."/>
            <person name="Marletaz F."/>
            <person name="Cho S.J."/>
            <person name="Edsinger-Gonzales E."/>
            <person name="Havlak P."/>
            <person name="Hellsten U."/>
            <person name="Kuo D.H."/>
            <person name="Larsson T."/>
            <person name="Lv J."/>
            <person name="Arendt D."/>
            <person name="Savage R."/>
            <person name="Osoegawa K."/>
            <person name="de Jong P."/>
            <person name="Grimwood J."/>
            <person name="Chapman J.A."/>
            <person name="Shapiro H."/>
            <person name="Aerts A."/>
            <person name="Otillar R.P."/>
            <person name="Terry A.Y."/>
            <person name="Boore J.L."/>
            <person name="Grigoriev I.V."/>
            <person name="Lindberg D.R."/>
            <person name="Seaver E.C."/>
            <person name="Weisblat D.A."/>
            <person name="Putnam N.H."/>
            <person name="Rokhsar D.S."/>
        </authorList>
    </citation>
    <scope>NUCLEOTIDE SEQUENCE</scope>
</reference>
<reference evidence="3" key="3">
    <citation type="submission" date="2015-06" db="UniProtKB">
        <authorList>
            <consortium name="EnsemblMetazoa"/>
        </authorList>
    </citation>
    <scope>IDENTIFICATION</scope>
</reference>
<dbReference type="PANTHER" id="PTHR12181">
    <property type="entry name" value="LIPIN"/>
    <property type="match status" value="1"/>
</dbReference>
<reference evidence="4" key="1">
    <citation type="submission" date="2012-12" db="EMBL/GenBank/DDBJ databases">
        <authorList>
            <person name="Hellsten U."/>
            <person name="Grimwood J."/>
            <person name="Chapman J.A."/>
            <person name="Shapiro H."/>
            <person name="Aerts A."/>
            <person name="Otillar R.P."/>
            <person name="Terry A.Y."/>
            <person name="Boore J.L."/>
            <person name="Simakov O."/>
            <person name="Marletaz F."/>
            <person name="Cho S.-J."/>
            <person name="Edsinger-Gonzales E."/>
            <person name="Havlak P."/>
            <person name="Kuo D.-H."/>
            <person name="Larsson T."/>
            <person name="Lv J."/>
            <person name="Arendt D."/>
            <person name="Savage R."/>
            <person name="Osoegawa K."/>
            <person name="de Jong P."/>
            <person name="Lindberg D.R."/>
            <person name="Seaver E.C."/>
            <person name="Weisblat D.A."/>
            <person name="Putnam N.H."/>
            <person name="Grigoriev I.V."/>
            <person name="Rokhsar D.S."/>
        </authorList>
    </citation>
    <scope>NUCLEOTIDE SEQUENCE</scope>
</reference>
<dbReference type="OrthoDB" id="4567at2759"/>
<evidence type="ECO:0000313" key="4">
    <source>
        <dbReference type="Proteomes" id="UP000015101"/>
    </source>
</evidence>
<dbReference type="AlphaFoldDB" id="T1EI27"/>
<name>T1EI27_HELRO</name>
<keyword evidence="4" id="KW-1185">Reference proteome</keyword>
<dbReference type="PANTHER" id="PTHR12181:SF12">
    <property type="entry name" value="PHOSPHATIDATE PHOSPHATASE"/>
    <property type="match status" value="1"/>
</dbReference>
<dbReference type="Proteomes" id="UP000015101">
    <property type="component" value="Unassembled WGS sequence"/>
</dbReference>
<dbReference type="EMBL" id="KB095811">
    <property type="protein sequence ID" value="ESO13177.1"/>
    <property type="molecule type" value="Genomic_DNA"/>
</dbReference>
<dbReference type="InterPro" id="IPR013209">
    <property type="entry name" value="LNS2"/>
</dbReference>
<proteinExistence type="predicted"/>
<dbReference type="InterPro" id="IPR026058">
    <property type="entry name" value="LIPIN"/>
</dbReference>
<dbReference type="GeneID" id="20196227"/>
<dbReference type="SUPFAM" id="SSF56784">
    <property type="entry name" value="HAD-like"/>
    <property type="match status" value="1"/>
</dbReference>
<dbReference type="STRING" id="6412.T1EI27"/>
<sequence>YFKSLKITSDQIRKLNLKDGLNDAVFSITTKYQGTTKCTCSIFLWDWNDKIVVSDIDGTITKSLVLPIISNLLPTVATDWSQVGIANLYTLIHQNGYKFMYLSARAIGQSHYTREYLKGVRQGDYNLPVGPLLLSPSSLRSAFHKEVIERKPEEFKIHCLRNIRQLFPQTSTNPFTAGFGNRINDVWAYTTIGVP</sequence>
<dbReference type="InterPro" id="IPR031315">
    <property type="entry name" value="LNS2/PITP"/>
</dbReference>
<dbReference type="Pfam" id="PF08235">
    <property type="entry name" value="LNS2"/>
    <property type="match status" value="1"/>
</dbReference>
<accession>T1EI27</accession>
<dbReference type="InterPro" id="IPR036412">
    <property type="entry name" value="HAD-like_sf"/>
</dbReference>
<dbReference type="EnsemblMetazoa" id="HelroT133867">
    <property type="protein sequence ID" value="HelroP133867"/>
    <property type="gene ID" value="HelroG133867"/>
</dbReference>
<dbReference type="CTD" id="20196227"/>
<gene>
    <name evidence="3" type="primary">20196227</name>
    <name evidence="2" type="ORF">HELRODRAFT_133867</name>
</gene>
<evidence type="ECO:0000259" key="1">
    <source>
        <dbReference type="SMART" id="SM00775"/>
    </source>
</evidence>
<feature type="domain" description="LNS2/PITP" evidence="1">
    <location>
        <begin position="51"/>
        <end position="195"/>
    </location>
</feature>
<organism evidence="3 4">
    <name type="scientific">Helobdella robusta</name>
    <name type="common">Californian leech</name>
    <dbReference type="NCBI Taxonomy" id="6412"/>
    <lineage>
        <taxon>Eukaryota</taxon>
        <taxon>Metazoa</taxon>
        <taxon>Spiralia</taxon>
        <taxon>Lophotrochozoa</taxon>
        <taxon>Annelida</taxon>
        <taxon>Clitellata</taxon>
        <taxon>Hirudinea</taxon>
        <taxon>Rhynchobdellida</taxon>
        <taxon>Glossiphoniidae</taxon>
        <taxon>Helobdella</taxon>
    </lineage>
</organism>
<dbReference type="SMART" id="SM00775">
    <property type="entry name" value="LNS2"/>
    <property type="match status" value="1"/>
</dbReference>
<dbReference type="EMBL" id="AMQM01000363">
    <property type="status" value="NOT_ANNOTATED_CDS"/>
    <property type="molecule type" value="Genomic_DNA"/>
</dbReference>
<dbReference type="KEGG" id="hro:HELRODRAFT_133867"/>
<dbReference type="InParanoid" id="T1EI27"/>
<evidence type="ECO:0000313" key="3">
    <source>
        <dbReference type="EnsemblMetazoa" id="HelroP133867"/>
    </source>
</evidence>
<dbReference type="eggNOG" id="KOG2116">
    <property type="taxonomic scope" value="Eukaryota"/>
</dbReference>
<dbReference type="HOGENOM" id="CLU_090871_0_0_1"/>
<evidence type="ECO:0000313" key="2">
    <source>
        <dbReference type="EMBL" id="ESO13177.1"/>
    </source>
</evidence>
<protein>
    <recommendedName>
        <fullName evidence="1">LNS2/PITP domain-containing protein</fullName>
    </recommendedName>
</protein>
<dbReference type="RefSeq" id="XP_009009897.1">
    <property type="nucleotide sequence ID" value="XM_009011649.1"/>
</dbReference>